<evidence type="ECO:0000313" key="2">
    <source>
        <dbReference type="EMBL" id="GHE96216.1"/>
    </source>
</evidence>
<protein>
    <submittedName>
        <fullName evidence="2">Uncharacterized protein</fullName>
    </submittedName>
</protein>
<organism evidence="2 3">
    <name type="scientific">Streptomyces longispororuber</name>
    <dbReference type="NCBI Taxonomy" id="68230"/>
    <lineage>
        <taxon>Bacteria</taxon>
        <taxon>Bacillati</taxon>
        <taxon>Actinomycetota</taxon>
        <taxon>Actinomycetes</taxon>
        <taxon>Kitasatosporales</taxon>
        <taxon>Streptomycetaceae</taxon>
        <taxon>Streptomyces</taxon>
    </lineage>
</organism>
<feature type="compositionally biased region" description="Basic and acidic residues" evidence="1">
    <location>
        <begin position="45"/>
        <end position="57"/>
    </location>
</feature>
<feature type="region of interest" description="Disordered" evidence="1">
    <location>
        <begin position="14"/>
        <end position="58"/>
    </location>
</feature>
<dbReference type="Proteomes" id="UP000608024">
    <property type="component" value="Unassembled WGS sequence"/>
</dbReference>
<feature type="region of interest" description="Disordered" evidence="1">
    <location>
        <begin position="127"/>
        <end position="182"/>
    </location>
</feature>
<feature type="compositionally biased region" description="Basic and acidic residues" evidence="1">
    <location>
        <begin position="148"/>
        <end position="160"/>
    </location>
</feature>
<reference evidence="2" key="2">
    <citation type="submission" date="2020-09" db="EMBL/GenBank/DDBJ databases">
        <authorList>
            <person name="Sun Q."/>
            <person name="Ohkuma M."/>
        </authorList>
    </citation>
    <scope>NUCLEOTIDE SEQUENCE</scope>
    <source>
        <strain evidence="2">JCM 4784</strain>
    </source>
</reference>
<sequence length="225" mass="23665">MHIVNELKWRGLFPLSPEGPDGAGETPGGSLRGALGQGDAGVGVRRGEDEDGARQERGLPVSAVAAPAAVMVPAPRPAVDDAVAVTVLPGLFVPEARQWLSTSAGRTASDGYCWMQAVHRVAGSGLYQPRRHRSHGPRSFGATTARVAQERRSRPRERFCPRARKGAAGQSPPAETQCPREEPNPRIAAHFYAVVTALPTQPAVPPGGHECCHGAAPSAWPPTAC</sequence>
<evidence type="ECO:0000313" key="3">
    <source>
        <dbReference type="Proteomes" id="UP000608024"/>
    </source>
</evidence>
<feature type="compositionally biased region" description="Gly residues" evidence="1">
    <location>
        <begin position="21"/>
        <end position="41"/>
    </location>
</feature>
<dbReference type="EMBL" id="BNBT01000214">
    <property type="protein sequence ID" value="GHE96216.1"/>
    <property type="molecule type" value="Genomic_DNA"/>
</dbReference>
<dbReference type="AlphaFoldDB" id="A0A919DZY1"/>
<evidence type="ECO:0000256" key="1">
    <source>
        <dbReference type="SAM" id="MobiDB-lite"/>
    </source>
</evidence>
<keyword evidence="3" id="KW-1185">Reference proteome</keyword>
<gene>
    <name evidence="2" type="ORF">GCM10018785_71490</name>
</gene>
<reference evidence="2" key="1">
    <citation type="journal article" date="2014" name="Int. J. Syst. Evol. Microbiol.">
        <title>Complete genome sequence of Corynebacterium casei LMG S-19264T (=DSM 44701T), isolated from a smear-ripened cheese.</title>
        <authorList>
            <consortium name="US DOE Joint Genome Institute (JGI-PGF)"/>
            <person name="Walter F."/>
            <person name="Albersmeier A."/>
            <person name="Kalinowski J."/>
            <person name="Ruckert C."/>
        </authorList>
    </citation>
    <scope>NUCLEOTIDE SEQUENCE</scope>
    <source>
        <strain evidence="2">JCM 4784</strain>
    </source>
</reference>
<accession>A0A919DZY1</accession>
<name>A0A919DZY1_9ACTN</name>
<comment type="caution">
    <text evidence="2">The sequence shown here is derived from an EMBL/GenBank/DDBJ whole genome shotgun (WGS) entry which is preliminary data.</text>
</comment>
<proteinExistence type="predicted"/>